<feature type="region of interest" description="Disordered" evidence="1">
    <location>
        <begin position="1"/>
        <end position="41"/>
    </location>
</feature>
<dbReference type="EMBL" id="JAQNDM010000002">
    <property type="protein sequence ID" value="MDC0707837.1"/>
    <property type="molecule type" value="Genomic_DNA"/>
</dbReference>
<name>A0ABT5D6G3_9BACT</name>
<sequence length="198" mass="21829">MLKKLFGTAPKTSSYPSNSQPQTSGSNNPVSSPPSYKDLKGAIGQDDFYAKMAKADPSNADKWTEMVEVQKQFKQAEPSYAREDARTYSESNRETLHRAATTLLKEQGPGHVYDDFIKLHPTVFKENGACSLPVSSQLSILGNTKPSMVNGENAKHLLTGFKNDSQYLNLVQAAAQKTREARQQEGKPVTISGYKIKE</sequence>
<keyword evidence="3" id="KW-1185">Reference proteome</keyword>
<dbReference type="Proteomes" id="UP001221838">
    <property type="component" value="Unassembled WGS sequence"/>
</dbReference>
<evidence type="ECO:0000313" key="3">
    <source>
        <dbReference type="Proteomes" id="UP001221838"/>
    </source>
</evidence>
<dbReference type="RefSeq" id="WP_272135071.1">
    <property type="nucleotide sequence ID" value="NZ_JAQNDM010000002.1"/>
</dbReference>
<evidence type="ECO:0000256" key="1">
    <source>
        <dbReference type="SAM" id="MobiDB-lite"/>
    </source>
</evidence>
<gene>
    <name evidence="2" type="ORF">POL68_05085</name>
</gene>
<feature type="compositionally biased region" description="Polar residues" evidence="1">
    <location>
        <begin position="10"/>
        <end position="23"/>
    </location>
</feature>
<evidence type="ECO:0000313" key="2">
    <source>
        <dbReference type="EMBL" id="MDC0707837.1"/>
    </source>
</evidence>
<comment type="caution">
    <text evidence="2">The sequence shown here is derived from an EMBL/GenBank/DDBJ whole genome shotgun (WGS) entry which is preliminary data.</text>
</comment>
<protein>
    <submittedName>
        <fullName evidence="2">Uncharacterized protein</fullName>
    </submittedName>
</protein>
<organism evidence="2 3">
    <name type="scientific">Stigmatella ashevillensis</name>
    <dbReference type="NCBI Taxonomy" id="2995309"/>
    <lineage>
        <taxon>Bacteria</taxon>
        <taxon>Pseudomonadati</taxon>
        <taxon>Myxococcota</taxon>
        <taxon>Myxococcia</taxon>
        <taxon>Myxococcales</taxon>
        <taxon>Cystobacterineae</taxon>
        <taxon>Archangiaceae</taxon>
        <taxon>Stigmatella</taxon>
    </lineage>
</organism>
<proteinExistence type="predicted"/>
<accession>A0ABT5D6G3</accession>
<feature type="compositionally biased region" description="Low complexity" evidence="1">
    <location>
        <begin position="24"/>
        <end position="35"/>
    </location>
</feature>
<reference evidence="2 3" key="1">
    <citation type="submission" date="2022-11" db="EMBL/GenBank/DDBJ databases">
        <title>Minimal conservation of predation-associated metabolite biosynthetic gene clusters underscores biosynthetic potential of Myxococcota including descriptions for ten novel species: Archangium lansinium sp. nov., Myxococcus landrumus sp. nov., Nannocystis bai.</title>
        <authorList>
            <person name="Ahearne A."/>
            <person name="Stevens C."/>
            <person name="Dowd S."/>
        </authorList>
    </citation>
    <scope>NUCLEOTIDE SEQUENCE [LARGE SCALE GENOMIC DNA]</scope>
    <source>
        <strain evidence="2 3">NCWAL01</strain>
    </source>
</reference>